<evidence type="ECO:0000256" key="4">
    <source>
        <dbReference type="ARBA" id="ARBA00023315"/>
    </source>
</evidence>
<dbReference type="EC" id="2.3.1.39" evidence="1 6"/>
<evidence type="ECO:0000256" key="3">
    <source>
        <dbReference type="ARBA" id="ARBA00022679"/>
    </source>
</evidence>
<evidence type="ECO:0000256" key="6">
    <source>
        <dbReference type="PIRNR" id="PIRNR000446"/>
    </source>
</evidence>
<dbReference type="SMART" id="SM00827">
    <property type="entry name" value="PKS_AT"/>
    <property type="match status" value="1"/>
</dbReference>
<dbReference type="InterPro" id="IPR016035">
    <property type="entry name" value="Acyl_Trfase/lysoPLipase"/>
</dbReference>
<dbReference type="RefSeq" id="WP_096409380.1">
    <property type="nucleotide sequence ID" value="NZ_AP017372.2"/>
</dbReference>
<dbReference type="GO" id="GO:0006633">
    <property type="term" value="P:fatty acid biosynthetic process"/>
    <property type="evidence" value="ECO:0007669"/>
    <property type="project" value="TreeGrafter"/>
</dbReference>
<evidence type="ECO:0000313" key="10">
    <source>
        <dbReference type="Proteomes" id="UP000218890"/>
    </source>
</evidence>
<dbReference type="SUPFAM" id="SSF52151">
    <property type="entry name" value="FabD/lysophospholipase-like"/>
    <property type="match status" value="1"/>
</dbReference>
<evidence type="ECO:0000256" key="1">
    <source>
        <dbReference type="ARBA" id="ARBA00013258"/>
    </source>
</evidence>
<dbReference type="EMBL" id="AP017372">
    <property type="protein sequence ID" value="BAU58008.1"/>
    <property type="molecule type" value="Genomic_DNA"/>
</dbReference>
<dbReference type="Gene3D" id="3.30.70.250">
    <property type="entry name" value="Malonyl-CoA ACP transacylase, ACP-binding"/>
    <property type="match status" value="1"/>
</dbReference>
<organism evidence="9 10">
    <name type="scientific">Halorhodospira halochloris</name>
    <name type="common">Ectothiorhodospira halochloris</name>
    <dbReference type="NCBI Taxonomy" id="1052"/>
    <lineage>
        <taxon>Bacteria</taxon>
        <taxon>Pseudomonadati</taxon>
        <taxon>Pseudomonadota</taxon>
        <taxon>Gammaproteobacteria</taxon>
        <taxon>Chromatiales</taxon>
        <taxon>Ectothiorhodospiraceae</taxon>
        <taxon>Halorhodospira</taxon>
    </lineage>
</organism>
<dbReference type="InterPro" id="IPR014043">
    <property type="entry name" value="Acyl_transferase_dom"/>
</dbReference>
<evidence type="ECO:0000259" key="8">
    <source>
        <dbReference type="SMART" id="SM00827"/>
    </source>
</evidence>
<dbReference type="InterPro" id="IPR016036">
    <property type="entry name" value="Malonyl_transacylase_ACP-bd"/>
</dbReference>
<evidence type="ECO:0000313" key="9">
    <source>
        <dbReference type="EMBL" id="BAU58008.1"/>
    </source>
</evidence>
<feature type="active site" evidence="7">
    <location>
        <position position="204"/>
    </location>
</feature>
<dbReference type="GO" id="GO:0004314">
    <property type="term" value="F:[acyl-carrier-protein] S-malonyltransferase activity"/>
    <property type="evidence" value="ECO:0007669"/>
    <property type="project" value="UniProtKB-EC"/>
</dbReference>
<keyword evidence="10" id="KW-1185">Reference proteome</keyword>
<sequence>MSTSSSDLAFVFPGQGSQSVGMMSAWAESTTVRDTFAEASQVLGYDIWQLSEQGPAEELDRTDRTQPAILTASVALWRLWQERGGKEPALFAGHSLGEYSALVAAGSLQFADAVELVAERGKYMQEAVAAGRGAMAAIIGLQDEQVIESCARAAQGQVVQAVNFNAPGQVVIAGDAEAVERAGEIARQEGAKRVLPLSVSVPSHCSLMQPAAERLADKLAAVDIVPPRSAVLHNVDVEPCQDPEGIRVKLVQQLANPVRWSETISRIKADGVQVVGECGPGKVLSGLVKRIEKSLSAEPLYEPGSFDKLLGNFS</sequence>
<keyword evidence="3 6" id="KW-0808">Transferase</keyword>
<dbReference type="InterPro" id="IPR001227">
    <property type="entry name" value="Ac_transferase_dom_sf"/>
</dbReference>
<dbReference type="Proteomes" id="UP000218890">
    <property type="component" value="Chromosome"/>
</dbReference>
<dbReference type="InterPro" id="IPR024925">
    <property type="entry name" value="Malonyl_CoA-ACP_transAc"/>
</dbReference>
<keyword evidence="4 6" id="KW-0012">Acyltransferase</keyword>
<dbReference type="PANTHER" id="PTHR42681:SF1">
    <property type="entry name" value="MALONYL-COA-ACYL CARRIER PROTEIN TRANSACYLASE, MITOCHONDRIAL"/>
    <property type="match status" value="1"/>
</dbReference>
<dbReference type="PIRSF" id="PIRSF000446">
    <property type="entry name" value="Mct"/>
    <property type="match status" value="1"/>
</dbReference>
<name>A0A0X8XAS4_HALHR</name>
<protein>
    <recommendedName>
        <fullName evidence="2 6">Malonyl CoA-acyl carrier protein transacylase</fullName>
        <ecNumber evidence="1 6">2.3.1.39</ecNumber>
    </recommendedName>
</protein>
<dbReference type="AlphaFoldDB" id="A0A0X8XAS4"/>
<evidence type="ECO:0000256" key="5">
    <source>
        <dbReference type="ARBA" id="ARBA00048462"/>
    </source>
</evidence>
<feature type="active site" evidence="7">
    <location>
        <position position="95"/>
    </location>
</feature>
<dbReference type="FunFam" id="3.30.70.250:FF:000001">
    <property type="entry name" value="Malonyl CoA-acyl carrier protein transacylase"/>
    <property type="match status" value="1"/>
</dbReference>
<comment type="catalytic activity">
    <reaction evidence="5 6">
        <text>holo-[ACP] + malonyl-CoA = malonyl-[ACP] + CoA</text>
        <dbReference type="Rhea" id="RHEA:41792"/>
        <dbReference type="Rhea" id="RHEA-COMP:9623"/>
        <dbReference type="Rhea" id="RHEA-COMP:9685"/>
        <dbReference type="ChEBI" id="CHEBI:57287"/>
        <dbReference type="ChEBI" id="CHEBI:57384"/>
        <dbReference type="ChEBI" id="CHEBI:64479"/>
        <dbReference type="ChEBI" id="CHEBI:78449"/>
        <dbReference type="EC" id="2.3.1.39"/>
    </reaction>
</comment>
<comment type="similarity">
    <text evidence="6">Belongs to the fabD family.</text>
</comment>
<evidence type="ECO:0000256" key="7">
    <source>
        <dbReference type="PIRSR" id="PIRSR000446-1"/>
    </source>
</evidence>
<dbReference type="PANTHER" id="PTHR42681">
    <property type="entry name" value="MALONYL-COA-ACYL CARRIER PROTEIN TRANSACYLASE, MITOCHONDRIAL"/>
    <property type="match status" value="1"/>
</dbReference>
<dbReference type="Gene3D" id="3.40.366.10">
    <property type="entry name" value="Malonyl-Coenzyme A Acyl Carrier Protein, domain 2"/>
    <property type="match status" value="1"/>
</dbReference>
<dbReference type="KEGG" id="hhk:HH1059_13000"/>
<dbReference type="SUPFAM" id="SSF55048">
    <property type="entry name" value="Probable ACP-binding domain of malonyl-CoA ACP transacylase"/>
    <property type="match status" value="1"/>
</dbReference>
<reference evidence="9" key="1">
    <citation type="submission" date="2016-02" db="EMBL/GenBank/DDBJ databases">
        <title>Halorhodospira halochloris DSM-1059 complete genome, version 2.</title>
        <authorList>
            <person name="Tsukatani Y."/>
        </authorList>
    </citation>
    <scope>NUCLEOTIDE SEQUENCE</scope>
    <source>
        <strain evidence="9">DSM 1059</strain>
    </source>
</reference>
<evidence type="ECO:0000256" key="2">
    <source>
        <dbReference type="ARBA" id="ARBA00018953"/>
    </source>
</evidence>
<dbReference type="InterPro" id="IPR004410">
    <property type="entry name" value="Malonyl_CoA-ACP_transAc_FabD"/>
</dbReference>
<feature type="domain" description="Malonyl-CoA:ACP transacylase (MAT)" evidence="8">
    <location>
        <begin position="11"/>
        <end position="309"/>
    </location>
</feature>
<dbReference type="NCBIfam" id="TIGR00128">
    <property type="entry name" value="fabD"/>
    <property type="match status" value="1"/>
</dbReference>
<dbReference type="GO" id="GO:0005829">
    <property type="term" value="C:cytosol"/>
    <property type="evidence" value="ECO:0007669"/>
    <property type="project" value="TreeGrafter"/>
</dbReference>
<accession>A0A0X8XAS4</accession>
<dbReference type="InterPro" id="IPR050858">
    <property type="entry name" value="Mal-CoA-ACP_Trans/PKS_FabD"/>
</dbReference>
<proteinExistence type="inferred from homology"/>
<dbReference type="Pfam" id="PF00698">
    <property type="entry name" value="Acyl_transf_1"/>
    <property type="match status" value="1"/>
</dbReference>
<gene>
    <name evidence="9" type="primary">fabD</name>
    <name evidence="9" type="ORF">HH1059_13000</name>
</gene>
<dbReference type="OrthoDB" id="9808564at2"/>